<dbReference type="Proteomes" id="UP001227230">
    <property type="component" value="Chromosome 15"/>
</dbReference>
<gene>
    <name evidence="1" type="ORF">VitviT2T_023386</name>
</gene>
<keyword evidence="2" id="KW-1185">Reference proteome</keyword>
<protein>
    <submittedName>
        <fullName evidence="1">Uncharacterized protein</fullName>
    </submittedName>
</protein>
<evidence type="ECO:0000313" key="1">
    <source>
        <dbReference type="EMBL" id="WKA05418.1"/>
    </source>
</evidence>
<proteinExistence type="predicted"/>
<dbReference type="PANTHER" id="PTHR47451:SF1">
    <property type="entry name" value="ARM REPEAT SUPERFAMILY PROTEIN"/>
    <property type="match status" value="1"/>
</dbReference>
<accession>A0ABY9DCM6</accession>
<reference evidence="1 2" key="1">
    <citation type="journal article" date="2023" name="Hortic Res">
        <title>The complete reference genome for grapevine (Vitis vinifera L.) genetics and breeding.</title>
        <authorList>
            <person name="Shi X."/>
            <person name="Cao S."/>
            <person name="Wang X."/>
            <person name="Huang S."/>
            <person name="Wang Y."/>
            <person name="Liu Z."/>
            <person name="Liu W."/>
            <person name="Leng X."/>
            <person name="Peng Y."/>
            <person name="Wang N."/>
            <person name="Wang Y."/>
            <person name="Ma Z."/>
            <person name="Xu X."/>
            <person name="Zhang F."/>
            <person name="Xue H."/>
            <person name="Zhong H."/>
            <person name="Wang Y."/>
            <person name="Zhang K."/>
            <person name="Velt A."/>
            <person name="Avia K."/>
            <person name="Holtgrawe D."/>
            <person name="Grimplet J."/>
            <person name="Matus J.T."/>
            <person name="Ware D."/>
            <person name="Wu X."/>
            <person name="Wang H."/>
            <person name="Liu C."/>
            <person name="Fang Y."/>
            <person name="Rustenholz C."/>
            <person name="Cheng Z."/>
            <person name="Xiao H."/>
            <person name="Zhou Y."/>
        </authorList>
    </citation>
    <scope>NUCLEOTIDE SEQUENCE [LARGE SCALE GENOMIC DNA]</scope>
    <source>
        <strain evidence="2">cv. Pinot noir / PN40024</strain>
        <tissue evidence="1">Leaf</tissue>
    </source>
</reference>
<dbReference type="EMBL" id="CP126662">
    <property type="protein sequence ID" value="WKA05418.1"/>
    <property type="molecule type" value="Genomic_DNA"/>
</dbReference>
<organism evidence="1 2">
    <name type="scientific">Vitis vinifera</name>
    <name type="common">Grape</name>
    <dbReference type="NCBI Taxonomy" id="29760"/>
    <lineage>
        <taxon>Eukaryota</taxon>
        <taxon>Viridiplantae</taxon>
        <taxon>Streptophyta</taxon>
        <taxon>Embryophyta</taxon>
        <taxon>Tracheophyta</taxon>
        <taxon>Spermatophyta</taxon>
        <taxon>Magnoliopsida</taxon>
        <taxon>eudicotyledons</taxon>
        <taxon>Gunneridae</taxon>
        <taxon>Pentapetalae</taxon>
        <taxon>rosids</taxon>
        <taxon>Vitales</taxon>
        <taxon>Vitaceae</taxon>
        <taxon>Viteae</taxon>
        <taxon>Vitis</taxon>
    </lineage>
</organism>
<evidence type="ECO:0000313" key="2">
    <source>
        <dbReference type="Proteomes" id="UP001227230"/>
    </source>
</evidence>
<name>A0ABY9DCM6_VITVI</name>
<sequence length="210" mass="22349">MENNLISMARELEKLRAELANADKGASAAAPAGYAANPYLTNYGMNPIPASAESFPQYGPGPGSWGCLNLTVNLLKLDSSSTCEAAAGLLRGIASINLYRVSSRKSLEDEDIKGKEAAGGVLANLALSTSLHSTIWNSFDKAGLSGNLSKRTSLKTISSRLLDLDGLRIGLKVGGSVENGGVLEYLFGQGLRRYSWIGMLAPRKEVRDRE</sequence>
<dbReference type="PANTHER" id="PTHR47451">
    <property type="entry name" value="ARM REPEAT SUPERFAMILY PROTEIN"/>
    <property type="match status" value="1"/>
</dbReference>